<dbReference type="AlphaFoldDB" id="A0A8T1ELR3"/>
<dbReference type="Proteomes" id="UP000736787">
    <property type="component" value="Unassembled WGS sequence"/>
</dbReference>
<evidence type="ECO:0000313" key="2">
    <source>
        <dbReference type="Proteomes" id="UP000736787"/>
    </source>
</evidence>
<organism evidence="1 2">
    <name type="scientific">Phytophthora cactorum</name>
    <dbReference type="NCBI Taxonomy" id="29920"/>
    <lineage>
        <taxon>Eukaryota</taxon>
        <taxon>Sar</taxon>
        <taxon>Stramenopiles</taxon>
        <taxon>Oomycota</taxon>
        <taxon>Peronosporomycetes</taxon>
        <taxon>Peronosporales</taxon>
        <taxon>Peronosporaceae</taxon>
        <taxon>Phytophthora</taxon>
    </lineage>
</organism>
<name>A0A8T1ELR3_9STRA</name>
<comment type="caution">
    <text evidence="1">The sequence shown here is derived from an EMBL/GenBank/DDBJ whole genome shotgun (WGS) entry which is preliminary data.</text>
</comment>
<accession>A0A8T1ELR3</accession>
<evidence type="ECO:0000313" key="1">
    <source>
        <dbReference type="EMBL" id="KAG2954490.1"/>
    </source>
</evidence>
<sequence>MVAHIKEGLKPEMELDGCVETLMFLQAVAEMNYAKKVTDLG</sequence>
<gene>
    <name evidence="1" type="ORF">PC117_g1199</name>
</gene>
<proteinExistence type="predicted"/>
<reference evidence="1" key="1">
    <citation type="submission" date="2018-10" db="EMBL/GenBank/DDBJ databases">
        <title>Effector identification in a new, highly contiguous assembly of the strawberry crown rot pathogen Phytophthora cactorum.</title>
        <authorList>
            <person name="Armitage A.D."/>
            <person name="Nellist C.F."/>
            <person name="Bates H."/>
            <person name="Vickerstaff R.J."/>
            <person name="Harrison R.J."/>
        </authorList>
    </citation>
    <scope>NUCLEOTIDE SEQUENCE</scope>
    <source>
        <strain evidence="1">4040</strain>
    </source>
</reference>
<protein>
    <submittedName>
        <fullName evidence="1">Uncharacterized protein</fullName>
    </submittedName>
</protein>
<dbReference type="EMBL" id="RCMK01000013">
    <property type="protein sequence ID" value="KAG2954490.1"/>
    <property type="molecule type" value="Genomic_DNA"/>
</dbReference>